<sequence length="372" mass="40902">MPLQTPPLRDVHADRGAKFTEFGGWDMPVEFDSIQTEHAAVREDVGIFDVSHMGQLSVTGPDATELMQRLTTNDVTQLAVGDSQYAAITNENGAIIDDTVVYRLPDAGSDEPDVAGEKSYLFVPNAGTDEATHERWISYRNEWDLEATVDNQTDEFAMFAVQGPDAPDLLERVSDDPVSDLSRFQARYATVDDSRCWVARTGYTGEDGFELLVPWSDAERIWELFECQPCGLGARDTLRIEAGLLLAGQDFDLESNPRTPYEAGIGFTVDLDTEFVGRDALAEIQREGVDERLVGFQLIDRGIPRHGYDITNTDGRVVGAVSSGTMSPSLEKAIGLGYVPSEYAEPGTTLHVVVRGQSKKARVETIPFIDTV</sequence>
<evidence type="ECO:0000256" key="6">
    <source>
        <dbReference type="PIRSR" id="PIRSR006487-1"/>
    </source>
</evidence>
<dbReference type="PIRSF" id="PIRSF006487">
    <property type="entry name" value="GcvT"/>
    <property type="match status" value="1"/>
</dbReference>
<evidence type="ECO:0000313" key="12">
    <source>
        <dbReference type="Proteomes" id="UP000187321"/>
    </source>
</evidence>
<feature type="domain" description="GCVT N-terminal" evidence="7">
    <location>
        <begin position="9"/>
        <end position="272"/>
    </location>
</feature>
<reference evidence="10 11" key="2">
    <citation type="submission" date="2017-01" db="EMBL/GenBank/DDBJ databases">
        <authorList>
            <person name="Mah S.A."/>
            <person name="Swanson W.J."/>
            <person name="Moy G.W."/>
            <person name="Vacquier V.D."/>
        </authorList>
    </citation>
    <scope>NUCLEOTIDE SEQUENCE [LARGE SCALE GENOMIC DNA]</scope>
    <source>
        <strain evidence="10 11">CGMCC 1.8909</strain>
    </source>
</reference>
<protein>
    <recommendedName>
        <fullName evidence="5">Probable aminomethyltransferase</fullName>
        <ecNumber evidence="5">2.1.2.10</ecNumber>
    </recommendedName>
    <alternativeName>
        <fullName evidence="5">Glycine cleavage system T protein</fullName>
    </alternativeName>
</protein>
<dbReference type="Gene3D" id="3.30.1360.120">
    <property type="entry name" value="Probable tRNA modification gtpase trme, domain 1"/>
    <property type="match status" value="1"/>
</dbReference>
<dbReference type="GO" id="GO:0019464">
    <property type="term" value="P:glycine decarboxylation via glycine cleavage system"/>
    <property type="evidence" value="ECO:0007669"/>
    <property type="project" value="UniProtKB-UniRule"/>
</dbReference>
<dbReference type="SUPFAM" id="SSF101790">
    <property type="entry name" value="Aminomethyltransferase beta-barrel domain"/>
    <property type="match status" value="1"/>
</dbReference>
<keyword evidence="10" id="KW-0489">Methyltransferase</keyword>
<name>A0A1N7DT61_9EURY</name>
<evidence type="ECO:0000313" key="9">
    <source>
        <dbReference type="EMBL" id="APX98150.1"/>
    </source>
</evidence>
<dbReference type="Pfam" id="PF08669">
    <property type="entry name" value="GCV_T_C"/>
    <property type="match status" value="1"/>
</dbReference>
<dbReference type="Pfam" id="PF01571">
    <property type="entry name" value="GCV_T"/>
    <property type="match status" value="1"/>
</dbReference>
<evidence type="ECO:0000259" key="8">
    <source>
        <dbReference type="Pfam" id="PF08669"/>
    </source>
</evidence>
<dbReference type="GO" id="GO:0008168">
    <property type="term" value="F:methyltransferase activity"/>
    <property type="evidence" value="ECO:0007669"/>
    <property type="project" value="UniProtKB-KW"/>
</dbReference>
<evidence type="ECO:0000256" key="3">
    <source>
        <dbReference type="ARBA" id="ARBA00022679"/>
    </source>
</evidence>
<dbReference type="Proteomes" id="UP000185687">
    <property type="component" value="Unassembled WGS sequence"/>
</dbReference>
<dbReference type="NCBIfam" id="TIGR00528">
    <property type="entry name" value="gcvT"/>
    <property type="match status" value="1"/>
</dbReference>
<dbReference type="EMBL" id="FTNP01000003">
    <property type="protein sequence ID" value="SIR78865.1"/>
    <property type="molecule type" value="Genomic_DNA"/>
</dbReference>
<reference evidence="9 12" key="1">
    <citation type="submission" date="2017-01" db="EMBL/GenBank/DDBJ databases">
        <title>Complete genome sequence of Haloterrigena daqingensis type strain (JX313T).</title>
        <authorList>
            <person name="Shuang W."/>
        </authorList>
    </citation>
    <scope>NUCLEOTIDE SEQUENCE [LARGE SCALE GENOMIC DNA]</scope>
    <source>
        <strain evidence="9 12">JX313</strain>
    </source>
</reference>
<gene>
    <name evidence="5" type="primary">gcvT</name>
    <name evidence="9" type="ORF">BB347_05675</name>
    <name evidence="10" type="ORF">SAMN05421809_2216</name>
</gene>
<dbReference type="PANTHER" id="PTHR43757">
    <property type="entry name" value="AMINOMETHYLTRANSFERASE"/>
    <property type="match status" value="1"/>
</dbReference>
<dbReference type="EC" id="2.1.2.10" evidence="5"/>
<dbReference type="NCBIfam" id="NF001567">
    <property type="entry name" value="PRK00389.1"/>
    <property type="match status" value="1"/>
</dbReference>
<comment type="function">
    <text evidence="5">The glycine cleavage system catalyzes the degradation of glycine.</text>
</comment>
<comment type="similarity">
    <text evidence="1 5">Belongs to the GcvT family.</text>
</comment>
<dbReference type="InterPro" id="IPR006223">
    <property type="entry name" value="GcvT"/>
</dbReference>
<evidence type="ECO:0000313" key="11">
    <source>
        <dbReference type="Proteomes" id="UP000185687"/>
    </source>
</evidence>
<accession>A0A1N7DT61</accession>
<dbReference type="InterPro" id="IPR029043">
    <property type="entry name" value="GcvT/YgfZ_C"/>
</dbReference>
<evidence type="ECO:0000256" key="5">
    <source>
        <dbReference type="HAMAP-Rule" id="MF_00259"/>
    </source>
</evidence>
<dbReference type="GeneID" id="30955412"/>
<dbReference type="InterPro" id="IPR022903">
    <property type="entry name" value="GcvT_bac"/>
</dbReference>
<evidence type="ECO:0000313" key="10">
    <source>
        <dbReference type="EMBL" id="SIR78865.1"/>
    </source>
</evidence>
<dbReference type="PANTHER" id="PTHR43757:SF2">
    <property type="entry name" value="AMINOMETHYLTRANSFERASE, MITOCHONDRIAL"/>
    <property type="match status" value="1"/>
</dbReference>
<comment type="catalytic activity">
    <reaction evidence="4 5">
        <text>N(6)-[(R)-S(8)-aminomethyldihydrolipoyl]-L-lysyl-[protein] + (6S)-5,6,7,8-tetrahydrofolate = N(6)-[(R)-dihydrolipoyl]-L-lysyl-[protein] + (6R)-5,10-methylene-5,6,7,8-tetrahydrofolate + NH4(+)</text>
        <dbReference type="Rhea" id="RHEA:16945"/>
        <dbReference type="Rhea" id="RHEA-COMP:10475"/>
        <dbReference type="Rhea" id="RHEA-COMP:10492"/>
        <dbReference type="ChEBI" id="CHEBI:15636"/>
        <dbReference type="ChEBI" id="CHEBI:28938"/>
        <dbReference type="ChEBI" id="CHEBI:57453"/>
        <dbReference type="ChEBI" id="CHEBI:83100"/>
        <dbReference type="ChEBI" id="CHEBI:83143"/>
        <dbReference type="EC" id="2.1.2.10"/>
    </reaction>
</comment>
<dbReference type="InterPro" id="IPR013977">
    <property type="entry name" value="GcvT_C"/>
</dbReference>
<dbReference type="GO" id="GO:0005960">
    <property type="term" value="C:glycine cleavage complex"/>
    <property type="evidence" value="ECO:0007669"/>
    <property type="project" value="InterPro"/>
</dbReference>
<dbReference type="InterPro" id="IPR028896">
    <property type="entry name" value="GcvT/YgfZ/DmdA"/>
</dbReference>
<evidence type="ECO:0000256" key="4">
    <source>
        <dbReference type="ARBA" id="ARBA00047665"/>
    </source>
</evidence>
<feature type="binding site" evidence="6">
    <location>
        <position position="210"/>
    </location>
    <ligand>
        <name>substrate</name>
    </ligand>
</feature>
<dbReference type="InterPro" id="IPR006222">
    <property type="entry name" value="GCVT_N"/>
</dbReference>
<evidence type="ECO:0000256" key="1">
    <source>
        <dbReference type="ARBA" id="ARBA00008609"/>
    </source>
</evidence>
<keyword evidence="11" id="KW-1185">Reference proteome</keyword>
<dbReference type="KEGG" id="hda:BB347_05675"/>
<dbReference type="AlphaFoldDB" id="A0A1N7DT61"/>
<organism evidence="10 11">
    <name type="scientific">Natronorubrum daqingense</name>
    <dbReference type="NCBI Taxonomy" id="588898"/>
    <lineage>
        <taxon>Archaea</taxon>
        <taxon>Methanobacteriati</taxon>
        <taxon>Methanobacteriota</taxon>
        <taxon>Stenosarchaea group</taxon>
        <taxon>Halobacteria</taxon>
        <taxon>Halobacteriales</taxon>
        <taxon>Natrialbaceae</taxon>
        <taxon>Natronorubrum</taxon>
    </lineage>
</organism>
<dbReference type="OrthoDB" id="2001at2157"/>
<dbReference type="SUPFAM" id="SSF103025">
    <property type="entry name" value="Folate-binding domain"/>
    <property type="match status" value="1"/>
</dbReference>
<keyword evidence="3 5" id="KW-0808">Transferase</keyword>
<evidence type="ECO:0000256" key="2">
    <source>
        <dbReference type="ARBA" id="ARBA00022576"/>
    </source>
</evidence>
<dbReference type="GO" id="GO:0008483">
    <property type="term" value="F:transaminase activity"/>
    <property type="evidence" value="ECO:0007669"/>
    <property type="project" value="UniProtKB-KW"/>
</dbReference>
<keyword evidence="2 5" id="KW-0032">Aminotransferase</keyword>
<dbReference type="InterPro" id="IPR027266">
    <property type="entry name" value="TrmE/GcvT-like"/>
</dbReference>
<dbReference type="GO" id="GO:0032259">
    <property type="term" value="P:methylation"/>
    <property type="evidence" value="ECO:0007669"/>
    <property type="project" value="UniProtKB-KW"/>
</dbReference>
<dbReference type="RefSeq" id="WP_076582485.1">
    <property type="nucleotide sequence ID" value="NZ_CP019327.1"/>
</dbReference>
<dbReference type="STRING" id="588898.BB347_05675"/>
<proteinExistence type="inferred from homology"/>
<evidence type="ECO:0000259" key="7">
    <source>
        <dbReference type="Pfam" id="PF01571"/>
    </source>
</evidence>
<dbReference type="GO" id="GO:0004047">
    <property type="term" value="F:aminomethyltransferase activity"/>
    <property type="evidence" value="ECO:0007669"/>
    <property type="project" value="UniProtKB-UniRule"/>
</dbReference>
<comment type="subunit">
    <text evidence="5">The glycine cleavage system is composed of four proteins: P, T, L and H.</text>
</comment>
<dbReference type="EMBL" id="CP019327">
    <property type="protein sequence ID" value="APX98150.1"/>
    <property type="molecule type" value="Genomic_DNA"/>
</dbReference>
<dbReference type="HAMAP" id="MF_00259">
    <property type="entry name" value="GcvT"/>
    <property type="match status" value="1"/>
</dbReference>
<dbReference type="Proteomes" id="UP000187321">
    <property type="component" value="Chromosome"/>
</dbReference>
<dbReference type="FunFam" id="2.40.30.110:FF:000003">
    <property type="entry name" value="Aminomethyltransferase"/>
    <property type="match status" value="1"/>
</dbReference>
<feature type="domain" description="Aminomethyltransferase C-terminal" evidence="8">
    <location>
        <begin position="292"/>
        <end position="370"/>
    </location>
</feature>